<dbReference type="GO" id="GO:0004360">
    <property type="term" value="F:glutamine-fructose-6-phosphate transaminase (isomerizing) activity"/>
    <property type="evidence" value="ECO:0007669"/>
    <property type="project" value="UniProtKB-UniRule"/>
</dbReference>
<sequence>MCGIVGFTGNRQAAPILLDGLSKLEYRGYDSAGLAVRDGENLAQVVKAKGRLSNLIEKTDGGKALKGTCGIGHTRWATHGEPSQTNAHPHVSGNCTRSGSGTVESEVVGVHNGIIENYTELKEKLLKHGYTFYSQTDTEVVIKLVDYYYKKYNLGPIDAIAKTMVRVRGSYALELMFRDYPGEIWVARKDSPMIIGNADGETYVASDVPAILKYTRNVYYIGNLEFAKLVPGEAHFYDLNGDEIEKQTTEIKWDAEAAEKGGFEHFMMKEIHEQPKAVRDTLNSVIKNGVIDLSSVEITEDEIKNFEQIYIVACGSAWHVGVAAQYVLEDIADIPVRVELASEFRYRKMPLNQKALVIVVSQSGETADTLAALRLAKEKGITTMAIVNVVGSSIAREADKVFYTLAGPEISVATTKAYSAQLAAMYCLAVQLAKVREKITEEQYSYYISELLTLPEKMQKTLEDKERIQWFAAKYANAHDVFFVGRGIDYAVCLEGSLKLKEISYIHSEAYAAGELKHGTISLIEQGTLVIGVLTQSELYEKTISNMLECKSRGAYLMGLTTYGKYEIEDQVNFTVYVPKVDEHFVGSLAVIPLQLLGYYVSVAKGLDVDKPRNLAKSVTVE</sequence>
<feature type="initiator methionine" description="Removed" evidence="10">
    <location>
        <position position="1"/>
    </location>
</feature>
<name>A0A173SLG7_9FIRM</name>
<dbReference type="Gene3D" id="3.60.20.10">
    <property type="entry name" value="Glutamine Phosphoribosylpyrophosphate, subunit 1, domain 1"/>
    <property type="match status" value="1"/>
</dbReference>
<dbReference type="SUPFAM" id="SSF53697">
    <property type="entry name" value="SIS domain"/>
    <property type="match status" value="1"/>
</dbReference>
<reference evidence="13 14" key="1">
    <citation type="submission" date="2015-09" db="EMBL/GenBank/DDBJ databases">
        <authorList>
            <consortium name="Pathogen Informatics"/>
        </authorList>
    </citation>
    <scope>NUCLEOTIDE SEQUENCE [LARGE SCALE GENOMIC DNA]</scope>
    <source>
        <strain evidence="13 14">2789STDY5834970</strain>
    </source>
</reference>
<feature type="active site" description="Nucleophile; for GATase activity" evidence="10">
    <location>
        <position position="2"/>
    </location>
</feature>
<evidence type="ECO:0000256" key="10">
    <source>
        <dbReference type="HAMAP-Rule" id="MF_00164"/>
    </source>
</evidence>
<dbReference type="InterPro" id="IPR046348">
    <property type="entry name" value="SIS_dom_sf"/>
</dbReference>
<evidence type="ECO:0000256" key="5">
    <source>
        <dbReference type="ARBA" id="ARBA00022490"/>
    </source>
</evidence>
<evidence type="ECO:0000256" key="7">
    <source>
        <dbReference type="ARBA" id="ARBA00022679"/>
    </source>
</evidence>
<accession>A0A173SLG7</accession>
<dbReference type="GO" id="GO:0006487">
    <property type="term" value="P:protein N-linked glycosylation"/>
    <property type="evidence" value="ECO:0007669"/>
    <property type="project" value="TreeGrafter"/>
</dbReference>
<dbReference type="Gene3D" id="3.40.50.10490">
    <property type="entry name" value="Glucose-6-phosphate isomerase like protein, domain 1"/>
    <property type="match status" value="2"/>
</dbReference>
<dbReference type="FunFam" id="3.40.50.10490:FF:000001">
    <property type="entry name" value="Glutamine--fructose-6-phosphate aminotransferase [isomerizing]"/>
    <property type="match status" value="1"/>
</dbReference>
<evidence type="ECO:0000256" key="1">
    <source>
        <dbReference type="ARBA" id="ARBA00001031"/>
    </source>
</evidence>
<evidence type="ECO:0000259" key="12">
    <source>
        <dbReference type="PROSITE" id="PS51464"/>
    </source>
</evidence>
<evidence type="ECO:0000256" key="9">
    <source>
        <dbReference type="ARBA" id="ARBA00022962"/>
    </source>
</evidence>
<evidence type="ECO:0000259" key="11">
    <source>
        <dbReference type="PROSITE" id="PS51278"/>
    </source>
</evidence>
<dbReference type="InterPro" id="IPR029055">
    <property type="entry name" value="Ntn_hydrolases_N"/>
</dbReference>
<dbReference type="AlphaFoldDB" id="A0A173SLG7"/>
<dbReference type="InterPro" id="IPR035490">
    <property type="entry name" value="GlmS/FrlB_SIS"/>
</dbReference>
<dbReference type="SUPFAM" id="SSF56235">
    <property type="entry name" value="N-terminal nucleophile aminohydrolases (Ntn hydrolases)"/>
    <property type="match status" value="1"/>
</dbReference>
<feature type="domain" description="SIS" evidence="12">
    <location>
        <begin position="299"/>
        <end position="438"/>
    </location>
</feature>
<keyword evidence="7 10" id="KW-0808">Transferase</keyword>
<dbReference type="GO" id="GO:0005829">
    <property type="term" value="C:cytosol"/>
    <property type="evidence" value="ECO:0007669"/>
    <property type="project" value="TreeGrafter"/>
</dbReference>
<evidence type="ECO:0000313" key="13">
    <source>
        <dbReference type="EMBL" id="CUM90028.1"/>
    </source>
</evidence>
<dbReference type="RefSeq" id="WP_055185640.1">
    <property type="nucleotide sequence ID" value="NZ_CYXN01000005.1"/>
</dbReference>
<dbReference type="NCBIfam" id="TIGR01135">
    <property type="entry name" value="glmS"/>
    <property type="match status" value="1"/>
</dbReference>
<dbReference type="HAMAP" id="MF_00164">
    <property type="entry name" value="GlmS"/>
    <property type="match status" value="1"/>
</dbReference>
<dbReference type="EC" id="2.6.1.16" evidence="3 10"/>
<protein>
    <recommendedName>
        <fullName evidence="4 10">Glutamine--fructose-6-phosphate aminotransferase [isomerizing]</fullName>
        <ecNumber evidence="3 10">2.6.1.16</ecNumber>
    </recommendedName>
    <alternativeName>
        <fullName evidence="10">D-fructose-6-phosphate amidotransferase</fullName>
    </alternativeName>
    <alternativeName>
        <fullName evidence="10">GFAT</fullName>
    </alternativeName>
    <alternativeName>
        <fullName evidence="10">Glucosamine-6-phosphate synthase</fullName>
    </alternativeName>
    <alternativeName>
        <fullName evidence="10">Hexosephosphate aminotransferase</fullName>
    </alternativeName>
    <alternativeName>
        <fullName evidence="10">L-glutamine--D-fructose-6-phosphate amidotransferase</fullName>
    </alternativeName>
</protein>
<dbReference type="PROSITE" id="PS51278">
    <property type="entry name" value="GATASE_TYPE_2"/>
    <property type="match status" value="1"/>
</dbReference>
<gene>
    <name evidence="13" type="primary">glmS_2</name>
    <name evidence="10" type="synonym">glmS</name>
    <name evidence="13" type="ORF">ERS852582_01054</name>
</gene>
<proteinExistence type="inferred from homology"/>
<feature type="domain" description="Glutamine amidotransferase type-2" evidence="11">
    <location>
        <begin position="2"/>
        <end position="240"/>
    </location>
</feature>
<dbReference type="Proteomes" id="UP000095649">
    <property type="component" value="Unassembled WGS sequence"/>
</dbReference>
<dbReference type="PROSITE" id="PS51464">
    <property type="entry name" value="SIS"/>
    <property type="match status" value="2"/>
</dbReference>
<dbReference type="PANTHER" id="PTHR10937">
    <property type="entry name" value="GLUCOSAMINE--FRUCTOSE-6-PHOSPHATE AMINOTRANSFERASE, ISOMERIZING"/>
    <property type="match status" value="1"/>
</dbReference>
<evidence type="ECO:0000256" key="4">
    <source>
        <dbReference type="ARBA" id="ARBA00016090"/>
    </source>
</evidence>
<comment type="subcellular location">
    <subcellularLocation>
        <location evidence="2 10">Cytoplasm</location>
    </subcellularLocation>
</comment>
<keyword evidence="6 10" id="KW-0032">Aminotransferase</keyword>
<dbReference type="InterPro" id="IPR047084">
    <property type="entry name" value="GFAT_N"/>
</dbReference>
<feature type="domain" description="SIS" evidence="12">
    <location>
        <begin position="471"/>
        <end position="612"/>
    </location>
</feature>
<dbReference type="GO" id="GO:0005975">
    <property type="term" value="P:carbohydrate metabolic process"/>
    <property type="evidence" value="ECO:0007669"/>
    <property type="project" value="UniProtKB-UniRule"/>
</dbReference>
<keyword evidence="9" id="KW-0315">Glutamine amidotransferase</keyword>
<dbReference type="GO" id="GO:0006047">
    <property type="term" value="P:UDP-N-acetylglucosamine metabolic process"/>
    <property type="evidence" value="ECO:0007669"/>
    <property type="project" value="TreeGrafter"/>
</dbReference>
<feature type="active site" description="For Fru-6P isomerization activity" evidence="10">
    <location>
        <position position="617"/>
    </location>
</feature>
<comment type="catalytic activity">
    <reaction evidence="1 10">
        <text>D-fructose 6-phosphate + L-glutamine = D-glucosamine 6-phosphate + L-glutamate</text>
        <dbReference type="Rhea" id="RHEA:13237"/>
        <dbReference type="ChEBI" id="CHEBI:29985"/>
        <dbReference type="ChEBI" id="CHEBI:58359"/>
        <dbReference type="ChEBI" id="CHEBI:58725"/>
        <dbReference type="ChEBI" id="CHEBI:61527"/>
        <dbReference type="EC" id="2.6.1.16"/>
    </reaction>
</comment>
<dbReference type="CDD" id="cd00714">
    <property type="entry name" value="GFAT"/>
    <property type="match status" value="1"/>
</dbReference>
<dbReference type="Pfam" id="PF13522">
    <property type="entry name" value="GATase_6"/>
    <property type="match status" value="1"/>
</dbReference>
<comment type="subunit">
    <text evidence="10">Homodimer.</text>
</comment>
<dbReference type="CDD" id="cd05008">
    <property type="entry name" value="SIS_GlmS_GlmD_1"/>
    <property type="match status" value="1"/>
</dbReference>
<dbReference type="PANTHER" id="PTHR10937:SF0">
    <property type="entry name" value="GLUTAMINE--FRUCTOSE-6-PHOSPHATE TRANSAMINASE (ISOMERIZING)"/>
    <property type="match status" value="1"/>
</dbReference>
<keyword evidence="5 10" id="KW-0963">Cytoplasm</keyword>
<dbReference type="Pfam" id="PF01380">
    <property type="entry name" value="SIS"/>
    <property type="match status" value="2"/>
</dbReference>
<dbReference type="NCBIfam" id="NF001484">
    <property type="entry name" value="PRK00331.1"/>
    <property type="match status" value="1"/>
</dbReference>
<dbReference type="GO" id="GO:0006002">
    <property type="term" value="P:fructose 6-phosphate metabolic process"/>
    <property type="evidence" value="ECO:0007669"/>
    <property type="project" value="TreeGrafter"/>
</dbReference>
<organism evidence="13 14">
    <name type="scientific">Faecalibacterium prausnitzii</name>
    <dbReference type="NCBI Taxonomy" id="853"/>
    <lineage>
        <taxon>Bacteria</taxon>
        <taxon>Bacillati</taxon>
        <taxon>Bacillota</taxon>
        <taxon>Clostridia</taxon>
        <taxon>Eubacteriales</taxon>
        <taxon>Oscillospiraceae</taxon>
        <taxon>Faecalibacterium</taxon>
    </lineage>
</organism>
<keyword evidence="8" id="KW-0677">Repeat</keyword>
<dbReference type="InterPro" id="IPR001347">
    <property type="entry name" value="SIS_dom"/>
</dbReference>
<evidence type="ECO:0000256" key="2">
    <source>
        <dbReference type="ARBA" id="ARBA00004496"/>
    </source>
</evidence>
<dbReference type="OrthoDB" id="106547at2"/>
<dbReference type="InterPro" id="IPR035466">
    <property type="entry name" value="GlmS/AgaS_SIS"/>
</dbReference>
<evidence type="ECO:0000256" key="8">
    <source>
        <dbReference type="ARBA" id="ARBA00022737"/>
    </source>
</evidence>
<dbReference type="GO" id="GO:0097367">
    <property type="term" value="F:carbohydrate derivative binding"/>
    <property type="evidence" value="ECO:0007669"/>
    <property type="project" value="InterPro"/>
</dbReference>
<dbReference type="InterPro" id="IPR017932">
    <property type="entry name" value="GATase_2_dom"/>
</dbReference>
<evidence type="ECO:0000256" key="6">
    <source>
        <dbReference type="ARBA" id="ARBA00022576"/>
    </source>
</evidence>
<evidence type="ECO:0000256" key="3">
    <source>
        <dbReference type="ARBA" id="ARBA00012916"/>
    </source>
</evidence>
<evidence type="ECO:0000313" key="14">
    <source>
        <dbReference type="Proteomes" id="UP000095649"/>
    </source>
</evidence>
<dbReference type="EMBL" id="CYXN01000005">
    <property type="protein sequence ID" value="CUM90028.1"/>
    <property type="molecule type" value="Genomic_DNA"/>
</dbReference>
<dbReference type="InterPro" id="IPR005855">
    <property type="entry name" value="GFAT"/>
</dbReference>
<comment type="function">
    <text evidence="10">Catalyzes the first step in hexosamine metabolism, converting fructose-6P into glucosamine-6P using glutamine as a nitrogen source.</text>
</comment>
<dbReference type="CDD" id="cd05009">
    <property type="entry name" value="SIS_GlmS_GlmD_2"/>
    <property type="match status" value="1"/>
</dbReference>
<dbReference type="FunFam" id="3.60.20.10:FF:000006">
    <property type="entry name" value="Glutamine--fructose-6-phosphate aminotransferase [isomerizing]"/>
    <property type="match status" value="1"/>
</dbReference>